<dbReference type="Gene3D" id="1.10.565.10">
    <property type="entry name" value="Retinoid X Receptor"/>
    <property type="match status" value="1"/>
</dbReference>
<keyword evidence="3 12" id="KW-0479">Metal-binding</keyword>
<keyword evidence="7 12" id="KW-0238">DNA-binding</keyword>
<dbReference type="SUPFAM" id="SSF48508">
    <property type="entry name" value="Nuclear receptor ligand-binding domain"/>
    <property type="match status" value="1"/>
</dbReference>
<comment type="function">
    <text evidence="11">Orphan nuclear receptor.</text>
</comment>
<dbReference type="InterPro" id="IPR013088">
    <property type="entry name" value="Znf_NHR/GATA"/>
</dbReference>
<evidence type="ECO:0000256" key="7">
    <source>
        <dbReference type="ARBA" id="ARBA00023125"/>
    </source>
</evidence>
<feature type="compositionally biased region" description="Low complexity" evidence="13">
    <location>
        <begin position="586"/>
        <end position="600"/>
    </location>
</feature>
<dbReference type="SMART" id="SM00430">
    <property type="entry name" value="HOLI"/>
    <property type="match status" value="1"/>
</dbReference>
<dbReference type="PROSITE" id="PS51030">
    <property type="entry name" value="NUCLEAR_REC_DBD_2"/>
    <property type="match status" value="1"/>
</dbReference>
<evidence type="ECO:0000259" key="15">
    <source>
        <dbReference type="PROSITE" id="PS51843"/>
    </source>
</evidence>
<keyword evidence="16" id="KW-1185">Reference proteome</keyword>
<dbReference type="FunFam" id="3.30.50.10:FF:000030">
    <property type="entry name" value="Nuclear Hormone Receptor family"/>
    <property type="match status" value="1"/>
</dbReference>
<feature type="domain" description="Nuclear receptor" evidence="14">
    <location>
        <begin position="4"/>
        <end position="79"/>
    </location>
</feature>
<dbReference type="PANTHER" id="PTHR47519:SF5">
    <property type="entry name" value="NUCLEAR HORMONE RECEPTOR E75"/>
    <property type="match status" value="1"/>
</dbReference>
<dbReference type="InterPro" id="IPR000536">
    <property type="entry name" value="Nucl_hrmn_rcpt_lig-bd"/>
</dbReference>
<dbReference type="SUPFAM" id="SSF57716">
    <property type="entry name" value="Glucocorticoid receptor-like (DNA-binding domain)"/>
    <property type="match status" value="1"/>
</dbReference>
<evidence type="ECO:0000256" key="8">
    <source>
        <dbReference type="ARBA" id="ARBA00023163"/>
    </source>
</evidence>
<evidence type="ECO:0000256" key="5">
    <source>
        <dbReference type="ARBA" id="ARBA00022833"/>
    </source>
</evidence>
<feature type="domain" description="NR LBD" evidence="15">
    <location>
        <begin position="201"/>
        <end position="478"/>
    </location>
</feature>
<protein>
    <submittedName>
        <fullName evidence="17">Nuclear receptor domain-containing protein</fullName>
    </submittedName>
</protein>
<dbReference type="Pfam" id="PF00105">
    <property type="entry name" value="zf-C4"/>
    <property type="match status" value="1"/>
</dbReference>
<dbReference type="PANTHER" id="PTHR47519">
    <property type="entry name" value="NUCLEAR HORMONE RECEPTOR FAMILY MEMBER NHR-31-RELATED"/>
    <property type="match status" value="1"/>
</dbReference>
<dbReference type="InterPro" id="IPR049636">
    <property type="entry name" value="HNF4-like_DBD"/>
</dbReference>
<dbReference type="WBParaSite" id="L893_g6878.t2">
    <property type="protein sequence ID" value="L893_g6878.t2"/>
    <property type="gene ID" value="L893_g6878"/>
</dbReference>
<evidence type="ECO:0000256" key="3">
    <source>
        <dbReference type="ARBA" id="ARBA00022723"/>
    </source>
</evidence>
<dbReference type="InterPro" id="IPR035500">
    <property type="entry name" value="NHR-like_dom_sf"/>
</dbReference>
<evidence type="ECO:0000256" key="13">
    <source>
        <dbReference type="SAM" id="MobiDB-lite"/>
    </source>
</evidence>
<comment type="subcellular location">
    <subcellularLocation>
        <location evidence="1 12">Nucleus</location>
    </subcellularLocation>
</comment>
<dbReference type="PROSITE" id="PS00031">
    <property type="entry name" value="NUCLEAR_REC_DBD_1"/>
    <property type="match status" value="1"/>
</dbReference>
<dbReference type="PRINTS" id="PR00398">
    <property type="entry name" value="STRDHORMONER"/>
</dbReference>
<dbReference type="InterPro" id="IPR001628">
    <property type="entry name" value="Znf_hrmn_rcpt"/>
</dbReference>
<dbReference type="AlphaFoldDB" id="A0A1I8AM78"/>
<dbReference type="InterPro" id="IPR001723">
    <property type="entry name" value="Nuclear_hrmn_rcpt"/>
</dbReference>
<keyword evidence="8 12" id="KW-0804">Transcription</keyword>
<dbReference type="GO" id="GO:0000978">
    <property type="term" value="F:RNA polymerase II cis-regulatory region sequence-specific DNA binding"/>
    <property type="evidence" value="ECO:0007669"/>
    <property type="project" value="InterPro"/>
</dbReference>
<keyword evidence="5 12" id="KW-0862">Zinc</keyword>
<evidence type="ECO:0000256" key="11">
    <source>
        <dbReference type="ARBA" id="ARBA00037512"/>
    </source>
</evidence>
<evidence type="ECO:0000313" key="16">
    <source>
        <dbReference type="Proteomes" id="UP000095287"/>
    </source>
</evidence>
<sequence length="658" mass="72771">MDLEGTCMVCGDKSAGKHYGVMACYGCKGFFRRTIRSNQTYTCRFMQKCSIDKDQRNACRYCRFQRCLNVGMEPDAIRPDRDIIGKQKNPRRKKLKREDSSLPSPGNDLHSSKTVARYDELKTIEWEDGKANENRLGALSPHRRAISLPAFQERRATRCGAQGGISGIEKLFVDANRGSKHQLREITACFKASVPVFSSQQEDALLSYLMEIEMQAQEPVSKASNLGSPIGIARIKADPDLDLYTLFTNKYMLDDQRVPMCYEVGRTASVEQLSQAMRRYIAYAIDWIDSLFALANLSDPREKVSILKNAFAPCCAFVQAVRTVQACSDTDHICLCNRTVIPRVAPRHLSDTQFLSNNFTARMIDELVMPMRKLMMNETEIVALSAMILLDTECPGLSAASASALSALRDRIQTALFQCIRDRAEQSIAASTSRFGNLLLLLPNLAKVSSLIAENVQLGKMFGCPVIDPFLVEIFIENPIDNVIPSQTNKERFDVSTQTLVHDSSDSPVSTVIHSSPVMNSPLNYMPTPQPKIPEPSQIGSPLVNGNVGFVPVTQKPDSLMMPGVEEPSCLPLCSSPASQSENLHSPSVPSTPQTAQPSQPYPYNLYLPYPSLPTSGFIGQNAASTMGSVNSFMTQQYFDPVPQPGAVAGQEFSFKFM</sequence>
<proteinExistence type="inferred from homology"/>
<feature type="region of interest" description="Disordered" evidence="13">
    <location>
        <begin position="572"/>
        <end position="600"/>
    </location>
</feature>
<keyword evidence="6 12" id="KW-0805">Transcription regulation</keyword>
<reference evidence="17" key="1">
    <citation type="submission" date="2016-11" db="UniProtKB">
        <authorList>
            <consortium name="WormBaseParasite"/>
        </authorList>
    </citation>
    <scope>IDENTIFICATION</scope>
</reference>
<accession>A0A1I8AM78</accession>
<evidence type="ECO:0000256" key="12">
    <source>
        <dbReference type="RuleBase" id="RU004334"/>
    </source>
</evidence>
<dbReference type="GO" id="GO:0005634">
    <property type="term" value="C:nucleus"/>
    <property type="evidence" value="ECO:0007669"/>
    <property type="project" value="UniProtKB-SubCell"/>
</dbReference>
<keyword evidence="9 12" id="KW-0675">Receptor</keyword>
<evidence type="ECO:0000256" key="2">
    <source>
        <dbReference type="ARBA" id="ARBA00005993"/>
    </source>
</evidence>
<dbReference type="Pfam" id="PF00104">
    <property type="entry name" value="Hormone_recep"/>
    <property type="match status" value="1"/>
</dbReference>
<dbReference type="SMART" id="SM00399">
    <property type="entry name" value="ZnF_C4"/>
    <property type="match status" value="1"/>
</dbReference>
<evidence type="ECO:0000256" key="4">
    <source>
        <dbReference type="ARBA" id="ARBA00022771"/>
    </source>
</evidence>
<dbReference type="InterPro" id="IPR052496">
    <property type="entry name" value="Orphan_Nuclear_Rcpt"/>
</dbReference>
<comment type="similarity">
    <text evidence="2 12">Belongs to the nuclear hormone receptor family.</text>
</comment>
<dbReference type="GO" id="GO:0008270">
    <property type="term" value="F:zinc ion binding"/>
    <property type="evidence" value="ECO:0007669"/>
    <property type="project" value="UniProtKB-KW"/>
</dbReference>
<dbReference type="PRINTS" id="PR00047">
    <property type="entry name" value="STROIDFINGER"/>
</dbReference>
<name>A0A1I8AM78_9BILA</name>
<evidence type="ECO:0000256" key="10">
    <source>
        <dbReference type="ARBA" id="ARBA00023242"/>
    </source>
</evidence>
<dbReference type="Gene3D" id="3.30.50.10">
    <property type="entry name" value="Erythroid Transcription Factor GATA-1, subunit A"/>
    <property type="match status" value="1"/>
</dbReference>
<keyword evidence="10 12" id="KW-0539">Nucleus</keyword>
<feature type="region of interest" description="Disordered" evidence="13">
    <location>
        <begin position="78"/>
        <end position="111"/>
    </location>
</feature>
<keyword evidence="4 12" id="KW-0863">Zinc-finger</keyword>
<evidence type="ECO:0000256" key="9">
    <source>
        <dbReference type="ARBA" id="ARBA00023170"/>
    </source>
</evidence>
<dbReference type="Proteomes" id="UP000095287">
    <property type="component" value="Unplaced"/>
</dbReference>
<dbReference type="PROSITE" id="PS51843">
    <property type="entry name" value="NR_LBD"/>
    <property type="match status" value="1"/>
</dbReference>
<evidence type="ECO:0000256" key="6">
    <source>
        <dbReference type="ARBA" id="ARBA00023015"/>
    </source>
</evidence>
<evidence type="ECO:0000313" key="17">
    <source>
        <dbReference type="WBParaSite" id="L893_g6878.t2"/>
    </source>
</evidence>
<organism evidence="16 17">
    <name type="scientific">Steinernema glaseri</name>
    <dbReference type="NCBI Taxonomy" id="37863"/>
    <lineage>
        <taxon>Eukaryota</taxon>
        <taxon>Metazoa</taxon>
        <taxon>Ecdysozoa</taxon>
        <taxon>Nematoda</taxon>
        <taxon>Chromadorea</taxon>
        <taxon>Rhabditida</taxon>
        <taxon>Tylenchina</taxon>
        <taxon>Panagrolaimomorpha</taxon>
        <taxon>Strongyloidoidea</taxon>
        <taxon>Steinernematidae</taxon>
        <taxon>Steinernema</taxon>
    </lineage>
</organism>
<dbReference type="CDD" id="cd06960">
    <property type="entry name" value="NR_DBD_HNF4A"/>
    <property type="match status" value="1"/>
</dbReference>
<evidence type="ECO:0000256" key="1">
    <source>
        <dbReference type="ARBA" id="ARBA00004123"/>
    </source>
</evidence>
<evidence type="ECO:0000259" key="14">
    <source>
        <dbReference type="PROSITE" id="PS51030"/>
    </source>
</evidence>
<dbReference type="GO" id="GO:0003700">
    <property type="term" value="F:DNA-binding transcription factor activity"/>
    <property type="evidence" value="ECO:0007669"/>
    <property type="project" value="InterPro"/>
</dbReference>